<evidence type="ECO:0000313" key="8">
    <source>
        <dbReference type="Ensembl" id="ENSPSTP00000024717.1"/>
    </source>
</evidence>
<evidence type="ECO:0000256" key="4">
    <source>
        <dbReference type="ARBA" id="ARBA00023054"/>
    </source>
</evidence>
<protein>
    <submittedName>
        <fullName evidence="8">Actin filament associated protein 1</fullName>
    </submittedName>
</protein>
<dbReference type="GO" id="GO:0017124">
    <property type="term" value="F:SH3 domain binding"/>
    <property type="evidence" value="ECO:0007669"/>
    <property type="project" value="TreeGrafter"/>
</dbReference>
<name>A0A8C9LG45_PAVCR</name>
<accession>A0A8C9LG45</accession>
<dbReference type="AlphaFoldDB" id="A0A8C9LG45"/>
<keyword evidence="3" id="KW-0677">Repeat</keyword>
<comment type="subcellular location">
    <subcellularLocation>
        <location evidence="1">Cytoplasm</location>
    </subcellularLocation>
</comment>
<dbReference type="GO" id="GO:0042169">
    <property type="term" value="F:SH2 domain binding"/>
    <property type="evidence" value="ECO:0007669"/>
    <property type="project" value="TreeGrafter"/>
</dbReference>
<feature type="compositionally biased region" description="Pro residues" evidence="6">
    <location>
        <begin position="60"/>
        <end position="69"/>
    </location>
</feature>
<dbReference type="PROSITE" id="PS50003">
    <property type="entry name" value="PH_DOMAIN"/>
    <property type="match status" value="1"/>
</dbReference>
<dbReference type="PANTHER" id="PTHR14338">
    <property type="entry name" value="ACTIN FILAMENT-ASSOCIATED PROTEIN 1 FAMILY MEMBER"/>
    <property type="match status" value="1"/>
</dbReference>
<dbReference type="Pfam" id="PF00169">
    <property type="entry name" value="PH"/>
    <property type="match status" value="1"/>
</dbReference>
<evidence type="ECO:0000259" key="7">
    <source>
        <dbReference type="PROSITE" id="PS50003"/>
    </source>
</evidence>
<dbReference type="Gene3D" id="2.30.29.30">
    <property type="entry name" value="Pleckstrin-homology domain (PH domain)/Phosphotyrosine-binding domain (PTB)"/>
    <property type="match status" value="1"/>
</dbReference>
<evidence type="ECO:0000256" key="3">
    <source>
        <dbReference type="ARBA" id="ARBA00022737"/>
    </source>
</evidence>
<feature type="region of interest" description="Disordered" evidence="6">
    <location>
        <begin position="457"/>
        <end position="497"/>
    </location>
</feature>
<keyword evidence="4 5" id="KW-0175">Coiled coil</keyword>
<dbReference type="InterPro" id="IPR030113">
    <property type="entry name" value="AFAP"/>
</dbReference>
<dbReference type="InterPro" id="IPR001849">
    <property type="entry name" value="PH_domain"/>
</dbReference>
<feature type="region of interest" description="Disordered" evidence="6">
    <location>
        <begin position="115"/>
        <end position="139"/>
    </location>
</feature>
<dbReference type="PANTHER" id="PTHR14338:SF8">
    <property type="entry name" value="ACTIN FILAMENT-ASSOCIATED PROTEIN 1"/>
    <property type="match status" value="1"/>
</dbReference>
<organism evidence="8 9">
    <name type="scientific">Pavo cristatus</name>
    <name type="common">Indian peafowl</name>
    <name type="synonym">Blue peafowl</name>
    <dbReference type="NCBI Taxonomy" id="9049"/>
    <lineage>
        <taxon>Eukaryota</taxon>
        <taxon>Metazoa</taxon>
        <taxon>Chordata</taxon>
        <taxon>Craniata</taxon>
        <taxon>Vertebrata</taxon>
        <taxon>Euteleostomi</taxon>
        <taxon>Archelosauria</taxon>
        <taxon>Archosauria</taxon>
        <taxon>Dinosauria</taxon>
        <taxon>Saurischia</taxon>
        <taxon>Theropoda</taxon>
        <taxon>Coelurosauria</taxon>
        <taxon>Aves</taxon>
        <taxon>Neognathae</taxon>
        <taxon>Galloanserae</taxon>
        <taxon>Galliformes</taxon>
        <taxon>Phasianidae</taxon>
        <taxon>Phasianinae</taxon>
        <taxon>Pavo</taxon>
    </lineage>
</organism>
<dbReference type="CDD" id="cd13306">
    <property type="entry name" value="PH1_AFAP"/>
    <property type="match status" value="1"/>
</dbReference>
<dbReference type="SUPFAM" id="SSF50729">
    <property type="entry name" value="PH domain-like"/>
    <property type="match status" value="1"/>
</dbReference>
<feature type="domain" description="PH" evidence="7">
    <location>
        <begin position="153"/>
        <end position="249"/>
    </location>
</feature>
<evidence type="ECO:0000313" key="9">
    <source>
        <dbReference type="Proteomes" id="UP000694428"/>
    </source>
</evidence>
<dbReference type="Proteomes" id="UP000694428">
    <property type="component" value="Unplaced"/>
</dbReference>
<evidence type="ECO:0000256" key="1">
    <source>
        <dbReference type="ARBA" id="ARBA00004496"/>
    </source>
</evidence>
<evidence type="ECO:0000256" key="5">
    <source>
        <dbReference type="SAM" id="Coils"/>
    </source>
</evidence>
<feature type="compositionally biased region" description="Basic residues" evidence="6">
    <location>
        <begin position="668"/>
        <end position="679"/>
    </location>
</feature>
<dbReference type="SMART" id="SM00233">
    <property type="entry name" value="PH"/>
    <property type="match status" value="1"/>
</dbReference>
<dbReference type="InterPro" id="IPR011993">
    <property type="entry name" value="PH-like_dom_sf"/>
</dbReference>
<dbReference type="GO" id="GO:0005829">
    <property type="term" value="C:cytosol"/>
    <property type="evidence" value="ECO:0007669"/>
    <property type="project" value="TreeGrafter"/>
</dbReference>
<dbReference type="FunFam" id="2.30.29.30:FF:000122">
    <property type="entry name" value="Actin filament associated protein 1"/>
    <property type="match status" value="1"/>
</dbReference>
<feature type="coiled-coil region" evidence="5">
    <location>
        <begin position="510"/>
        <end position="595"/>
    </location>
</feature>
<evidence type="ECO:0000256" key="6">
    <source>
        <dbReference type="SAM" id="MobiDB-lite"/>
    </source>
</evidence>
<reference evidence="8" key="1">
    <citation type="submission" date="2025-08" db="UniProtKB">
        <authorList>
            <consortium name="Ensembl"/>
        </authorList>
    </citation>
    <scope>IDENTIFICATION</scope>
</reference>
<reference evidence="8" key="2">
    <citation type="submission" date="2025-09" db="UniProtKB">
        <authorList>
            <consortium name="Ensembl"/>
        </authorList>
    </citation>
    <scope>IDENTIFICATION</scope>
</reference>
<proteinExistence type="predicted"/>
<evidence type="ECO:0000256" key="2">
    <source>
        <dbReference type="ARBA" id="ARBA00022490"/>
    </source>
</evidence>
<feature type="region of interest" description="Disordered" evidence="6">
    <location>
        <begin position="56"/>
        <end position="91"/>
    </location>
</feature>
<keyword evidence="2" id="KW-0963">Cytoplasm</keyword>
<sequence length="679" mass="75715">MEELIVELRLFLELLDHEYLTSTVREKKAVITNILLRIQSSKGFEIKEHVQKPEVANSLPAPPQMPLPEIPQQWLPPDNGPPPLPTSSLPEGYYEEAVPLSPGKAPEYITSNYDSDAMSSSYESYDEEEEDGKGKKMRHQWPSEEASMDLVKDAKICAFLLRKKRFGQWTKLLCVIKENKLLCYKSSKDQQPQMELLLNDCSITYIPKDSKKKKHELKISHQGADALVLAVQSKEQAEQWLKVIKDVCSNCTGTVDSDGPLSSSPVHKTELEKWWTKDLTYGFALSLQASSSEDMGRWIGMLLAETGSSTDPGALHYDYIDVEMTASVIQAAKQTFCEHKLAKCGGLAMVRNLTNVLISLRFCMVYCLLTAKVCVLQWEPEDGFPSSRSRNMGEEMLYDNAGLYDNLPSPKIFARYPPADRKTNRLSTDKLSSNHYKHPVSSNLSSAQSVTNTSAVGRGSVSQFKGKKPPATANGITGKVRTLNSQPKKPESVSCVKRTASNAEQYKYGKNRVEADAKRLQSKEEELLKRKEALRNRLAQLRKERKDLRAAIEVNAGRKTQVILEDKLKKLEEECKTKEAERVNLELELTEVKESLKKALAGGITLGLAIEPKSGTSSPQSPIFKHRTLENSPISSCDTSDTECSIPVNSAAALKRPPSSNNSPCRGHVLRKAKRKPGT</sequence>
<keyword evidence="9" id="KW-1185">Reference proteome</keyword>
<feature type="region of interest" description="Disordered" evidence="6">
    <location>
        <begin position="650"/>
        <end position="679"/>
    </location>
</feature>
<dbReference type="Ensembl" id="ENSPSTT00000026009.1">
    <property type="protein sequence ID" value="ENSPSTP00000024717.1"/>
    <property type="gene ID" value="ENSPSTG00000018246.1"/>
</dbReference>